<protein>
    <submittedName>
        <fullName evidence="1">Uncharacterized protein</fullName>
    </submittedName>
</protein>
<evidence type="ECO:0000313" key="2">
    <source>
        <dbReference type="Proteomes" id="UP001054252"/>
    </source>
</evidence>
<keyword evidence="2" id="KW-1185">Reference proteome</keyword>
<gene>
    <name evidence="1" type="ORF">SLEP1_g23902</name>
</gene>
<dbReference type="Proteomes" id="UP001054252">
    <property type="component" value="Unassembled WGS sequence"/>
</dbReference>
<accession>A0AAV5JJ32</accession>
<comment type="caution">
    <text evidence="1">The sequence shown here is derived from an EMBL/GenBank/DDBJ whole genome shotgun (WGS) entry which is preliminary data.</text>
</comment>
<evidence type="ECO:0000313" key="1">
    <source>
        <dbReference type="EMBL" id="GKV12801.1"/>
    </source>
</evidence>
<organism evidence="1 2">
    <name type="scientific">Rubroshorea leprosula</name>
    <dbReference type="NCBI Taxonomy" id="152421"/>
    <lineage>
        <taxon>Eukaryota</taxon>
        <taxon>Viridiplantae</taxon>
        <taxon>Streptophyta</taxon>
        <taxon>Embryophyta</taxon>
        <taxon>Tracheophyta</taxon>
        <taxon>Spermatophyta</taxon>
        <taxon>Magnoliopsida</taxon>
        <taxon>eudicotyledons</taxon>
        <taxon>Gunneridae</taxon>
        <taxon>Pentapetalae</taxon>
        <taxon>rosids</taxon>
        <taxon>malvids</taxon>
        <taxon>Malvales</taxon>
        <taxon>Dipterocarpaceae</taxon>
        <taxon>Rubroshorea</taxon>
    </lineage>
</organism>
<sequence>MGNPTFSPIVFPHSKKTGEDVTVRGFWGSGDFRRPRGSFGGFGFEAVASISFFRSGPSDEAAIPEGSEAEGVPATRLDKNFGFSKHFGSKCELREAILVIPAQPSSRKGNSKDNKLLLRLYPKRR</sequence>
<name>A0AAV5JJ32_9ROSI</name>
<proteinExistence type="predicted"/>
<reference evidence="1 2" key="1">
    <citation type="journal article" date="2021" name="Commun. Biol.">
        <title>The genome of Shorea leprosula (Dipterocarpaceae) highlights the ecological relevance of drought in aseasonal tropical rainforests.</title>
        <authorList>
            <person name="Ng K.K.S."/>
            <person name="Kobayashi M.J."/>
            <person name="Fawcett J.A."/>
            <person name="Hatakeyama M."/>
            <person name="Paape T."/>
            <person name="Ng C.H."/>
            <person name="Ang C.C."/>
            <person name="Tnah L.H."/>
            <person name="Lee C.T."/>
            <person name="Nishiyama T."/>
            <person name="Sese J."/>
            <person name="O'Brien M.J."/>
            <person name="Copetti D."/>
            <person name="Mohd Noor M.I."/>
            <person name="Ong R.C."/>
            <person name="Putra M."/>
            <person name="Sireger I.Z."/>
            <person name="Indrioko S."/>
            <person name="Kosugi Y."/>
            <person name="Izuno A."/>
            <person name="Isagi Y."/>
            <person name="Lee S.L."/>
            <person name="Shimizu K.K."/>
        </authorList>
    </citation>
    <scope>NUCLEOTIDE SEQUENCE [LARGE SCALE GENOMIC DNA]</scope>
    <source>
        <strain evidence="1">214</strain>
    </source>
</reference>
<dbReference type="EMBL" id="BPVZ01000037">
    <property type="protein sequence ID" value="GKV12801.1"/>
    <property type="molecule type" value="Genomic_DNA"/>
</dbReference>
<dbReference type="AlphaFoldDB" id="A0AAV5JJ32"/>